<dbReference type="EMBL" id="NXGX01000003">
    <property type="protein sequence ID" value="PKR58767.1"/>
    <property type="molecule type" value="Genomic_DNA"/>
</dbReference>
<dbReference type="CDD" id="cd02440">
    <property type="entry name" value="AdoMet_MTases"/>
    <property type="match status" value="1"/>
</dbReference>
<organism evidence="2 3">
    <name type="scientific">Thalassospira lohafexi</name>
    <dbReference type="NCBI Taxonomy" id="744227"/>
    <lineage>
        <taxon>Bacteria</taxon>
        <taxon>Pseudomonadati</taxon>
        <taxon>Pseudomonadota</taxon>
        <taxon>Alphaproteobacteria</taxon>
        <taxon>Rhodospirillales</taxon>
        <taxon>Thalassospiraceae</taxon>
        <taxon>Thalassospira</taxon>
    </lineage>
</organism>
<evidence type="ECO:0000313" key="2">
    <source>
        <dbReference type="EMBL" id="PKR58767.1"/>
    </source>
</evidence>
<keyword evidence="2" id="KW-0489">Methyltransferase</keyword>
<protein>
    <submittedName>
        <fullName evidence="2">S-adenosyl-l-methionine--l-methionine S-methyltransferase</fullName>
    </submittedName>
</protein>
<evidence type="ECO:0000256" key="1">
    <source>
        <dbReference type="SAM" id="MobiDB-lite"/>
    </source>
</evidence>
<dbReference type="InterPro" id="IPR029063">
    <property type="entry name" value="SAM-dependent_MTases_sf"/>
</dbReference>
<dbReference type="AlphaFoldDB" id="A0A2N3L7T9"/>
<dbReference type="Gene3D" id="3.40.50.150">
    <property type="entry name" value="Vaccinia Virus protein VP39"/>
    <property type="match status" value="1"/>
</dbReference>
<reference evidence="2 3" key="1">
    <citation type="submission" date="2017-09" db="EMBL/GenBank/DDBJ databases">
        <title>Biodiversity and function of Thalassospira species in the particle-attached aromatic-hydrocarbon-degrading consortia from the surface seawater of the China South Sea.</title>
        <authorList>
            <person name="Dong C."/>
            <person name="Lai Q."/>
            <person name="Shao Z."/>
        </authorList>
    </citation>
    <scope>NUCLEOTIDE SEQUENCE [LARGE SCALE GENOMIC DNA]</scope>
    <source>
        <strain evidence="2 3">139Z-12</strain>
    </source>
</reference>
<dbReference type="Pfam" id="PF06325">
    <property type="entry name" value="PrmA"/>
    <property type="match status" value="1"/>
</dbReference>
<proteinExistence type="predicted"/>
<dbReference type="GO" id="GO:0008168">
    <property type="term" value="F:methyltransferase activity"/>
    <property type="evidence" value="ECO:0007669"/>
    <property type="project" value="UniProtKB-KW"/>
</dbReference>
<feature type="region of interest" description="Disordered" evidence="1">
    <location>
        <begin position="1"/>
        <end position="31"/>
    </location>
</feature>
<gene>
    <name evidence="2" type="ORF">COO92_07865</name>
</gene>
<dbReference type="SUPFAM" id="SSF53335">
    <property type="entry name" value="S-adenosyl-L-methionine-dependent methyltransferases"/>
    <property type="match status" value="1"/>
</dbReference>
<keyword evidence="2" id="KW-0808">Transferase</keyword>
<comment type="caution">
    <text evidence="2">The sequence shown here is derived from an EMBL/GenBank/DDBJ whole genome shotgun (WGS) entry which is preliminary data.</text>
</comment>
<name>A0A2N3L7T9_9PROT</name>
<accession>A0A2N3L7T9</accession>
<dbReference type="Proteomes" id="UP000233332">
    <property type="component" value="Unassembled WGS sequence"/>
</dbReference>
<keyword evidence="3" id="KW-1185">Reference proteome</keyword>
<dbReference type="RefSeq" id="WP_101301214.1">
    <property type="nucleotide sequence ID" value="NZ_NXGX01000003.1"/>
</dbReference>
<sequence>MFEDPANDTAERHRKQGTEPEAPDFAFDPDDPWTQTFQAGLERADLKGKTVYEVGVGTGVNLAFILRTCGAARAYGSDLDPRLVMLAERNLRSLSPQHAEHFEPVHGSVSLIDTDDARSKITKTDVVIACIPQVGEPNDLRLTAFRKAQSVELPDGAETQAEDHIAHYYPWTAFDEYPYNSVGLGLNEALLRRIRQHAPKAQVVMNFGCRIGSDIIFECFEANGYRPEKLASKIVHQHVGTDISFFVALEKALCGTDLEKQLVCKFYADPDGTHPLSATDAQRLIEKDPHVDLYHEVSVIRGIPIEN</sequence>
<dbReference type="GO" id="GO:0032259">
    <property type="term" value="P:methylation"/>
    <property type="evidence" value="ECO:0007669"/>
    <property type="project" value="UniProtKB-KW"/>
</dbReference>
<evidence type="ECO:0000313" key="3">
    <source>
        <dbReference type="Proteomes" id="UP000233332"/>
    </source>
</evidence>